<dbReference type="EMBL" id="OZ023705">
    <property type="protein sequence ID" value="CAK9874822.1"/>
    <property type="molecule type" value="Genomic_DNA"/>
</dbReference>
<sequence>MEAMAMHVWVVMVDTVVEDMEVVAMVQAMEAVEETAVAAMADIILTAGASFLFSALYSILNDKPGV</sequence>
<keyword evidence="1" id="KW-0812">Transmembrane</keyword>
<reference evidence="2" key="1">
    <citation type="submission" date="2024-03" db="EMBL/GenBank/DDBJ databases">
        <authorList>
            <consortium name="ELIXIR-Norway"/>
            <consortium name="Elixir Norway"/>
        </authorList>
    </citation>
    <scope>NUCLEOTIDE SEQUENCE</scope>
</reference>
<organism evidence="2 3">
    <name type="scientific">Sphagnum jensenii</name>
    <dbReference type="NCBI Taxonomy" id="128206"/>
    <lineage>
        <taxon>Eukaryota</taxon>
        <taxon>Viridiplantae</taxon>
        <taxon>Streptophyta</taxon>
        <taxon>Embryophyta</taxon>
        <taxon>Bryophyta</taxon>
        <taxon>Sphagnophytina</taxon>
        <taxon>Sphagnopsida</taxon>
        <taxon>Sphagnales</taxon>
        <taxon>Sphagnaceae</taxon>
        <taxon>Sphagnum</taxon>
    </lineage>
</organism>
<gene>
    <name evidence="2" type="ORF">CSSPJE1EN2_LOCUS17071</name>
</gene>
<keyword evidence="3" id="KW-1185">Reference proteome</keyword>
<keyword evidence="1" id="KW-0472">Membrane</keyword>
<accession>A0ABP1BI34</accession>
<dbReference type="Proteomes" id="UP001497522">
    <property type="component" value="Chromosome 4"/>
</dbReference>
<feature type="transmembrane region" description="Helical" evidence="1">
    <location>
        <begin position="36"/>
        <end position="60"/>
    </location>
</feature>
<keyword evidence="1" id="KW-1133">Transmembrane helix</keyword>
<evidence type="ECO:0000256" key="1">
    <source>
        <dbReference type="SAM" id="Phobius"/>
    </source>
</evidence>
<evidence type="ECO:0000313" key="3">
    <source>
        <dbReference type="Proteomes" id="UP001497522"/>
    </source>
</evidence>
<protein>
    <submittedName>
        <fullName evidence="2">Uncharacterized protein</fullName>
    </submittedName>
</protein>
<evidence type="ECO:0000313" key="2">
    <source>
        <dbReference type="EMBL" id="CAK9874822.1"/>
    </source>
</evidence>
<name>A0ABP1BI34_9BRYO</name>
<proteinExistence type="predicted"/>